<dbReference type="InterPro" id="IPR019920">
    <property type="entry name" value="F420-binding_dom_put"/>
</dbReference>
<name>A0A075MQX4_9ARCH</name>
<keyword evidence="1" id="KW-0560">Oxidoreductase</keyword>
<dbReference type="Pfam" id="PF01243">
    <property type="entry name" value="PNPOx_N"/>
    <property type="match status" value="1"/>
</dbReference>
<gene>
    <name evidence="3" type="ORF">NTE_01154</name>
</gene>
<proteinExistence type="predicted"/>
<dbReference type="SUPFAM" id="SSF50475">
    <property type="entry name" value="FMN-binding split barrel"/>
    <property type="match status" value="1"/>
</dbReference>
<dbReference type="PANTHER" id="PTHR35176:SF6">
    <property type="entry name" value="HEME OXYGENASE HI_0854-RELATED"/>
    <property type="match status" value="1"/>
</dbReference>
<dbReference type="HOGENOM" id="CLU_123922_3_0_2"/>
<evidence type="ECO:0000313" key="4">
    <source>
        <dbReference type="Proteomes" id="UP000028194"/>
    </source>
</evidence>
<dbReference type="Gene3D" id="2.30.110.10">
    <property type="entry name" value="Electron Transport, Fmn-binding Protein, Chain A"/>
    <property type="match status" value="1"/>
</dbReference>
<dbReference type="InterPro" id="IPR012349">
    <property type="entry name" value="Split_barrel_FMN-bd"/>
</dbReference>
<dbReference type="InterPro" id="IPR052019">
    <property type="entry name" value="F420H2_bilvrd_red/Heme_oxyg"/>
</dbReference>
<protein>
    <submittedName>
        <fullName evidence="3">PPOX class probable F420-dependent enzyme</fullName>
    </submittedName>
</protein>
<sequence length="178" mass="19912">MKDKESDFSVDIVNDLPNSAILEPRQENVGASRSVTYISKEDITKLFVGRNLAFISTLSRDGSPTVTPVWADIEDDIILINSFEGSAKVRNARRDPRVALAIVETYNTYNMASIKGRVIEVTAEGADAHLHKLAKKYLGIGRYYYRTPKNKRVIIKIKPEKMIGISIHPASLFLAYTP</sequence>
<reference evidence="3 4" key="1">
    <citation type="journal article" date="2014" name="PLoS ONE">
        <title>Genome Sequence of Candidatus Nitrososphaera evergladensis from Group I.1b Enriched from Everglades Soil Reveals Novel Genomic Features of the Ammonia-Oxidizing Archaea.</title>
        <authorList>
            <person name="Zhalnina K.V."/>
            <person name="Dias R."/>
            <person name="Leonard M.T."/>
            <person name="Dorr de Quadros P."/>
            <person name="Camargo F.A."/>
            <person name="Drew J.C."/>
            <person name="Farmerie W.G."/>
            <person name="Daroub S.H."/>
            <person name="Triplett E.W."/>
        </authorList>
    </citation>
    <scope>NUCLEOTIDE SEQUENCE [LARGE SCALE GENOMIC DNA]</scope>
    <source>
        <strain evidence="3 4">SR1</strain>
    </source>
</reference>
<dbReference type="GO" id="GO:0070967">
    <property type="term" value="F:coenzyme F420 binding"/>
    <property type="evidence" value="ECO:0007669"/>
    <property type="project" value="TreeGrafter"/>
</dbReference>
<dbReference type="AlphaFoldDB" id="A0A075MQX4"/>
<evidence type="ECO:0000256" key="1">
    <source>
        <dbReference type="ARBA" id="ARBA00023002"/>
    </source>
</evidence>
<dbReference type="eggNOG" id="arCOG00516">
    <property type="taxonomic scope" value="Archaea"/>
</dbReference>
<evidence type="ECO:0000259" key="2">
    <source>
        <dbReference type="Pfam" id="PF01243"/>
    </source>
</evidence>
<dbReference type="GO" id="GO:0016627">
    <property type="term" value="F:oxidoreductase activity, acting on the CH-CH group of donors"/>
    <property type="evidence" value="ECO:0007669"/>
    <property type="project" value="TreeGrafter"/>
</dbReference>
<dbReference type="RefSeq" id="WP_148700024.1">
    <property type="nucleotide sequence ID" value="NZ_CP007174.1"/>
</dbReference>
<dbReference type="OrthoDB" id="10511at2157"/>
<dbReference type="GO" id="GO:0005829">
    <property type="term" value="C:cytosol"/>
    <property type="evidence" value="ECO:0007669"/>
    <property type="project" value="TreeGrafter"/>
</dbReference>
<keyword evidence="4" id="KW-1185">Reference proteome</keyword>
<dbReference type="GeneID" id="41596966"/>
<organism evidence="3 4">
    <name type="scientific">Candidatus Nitrososphaera evergladensis SR1</name>
    <dbReference type="NCBI Taxonomy" id="1459636"/>
    <lineage>
        <taxon>Archaea</taxon>
        <taxon>Nitrososphaerota</taxon>
        <taxon>Nitrososphaeria</taxon>
        <taxon>Nitrososphaerales</taxon>
        <taxon>Nitrososphaeraceae</taxon>
        <taxon>Nitrososphaera</taxon>
    </lineage>
</organism>
<feature type="domain" description="Pyridoxamine 5'-phosphate oxidase N-terminal" evidence="2">
    <location>
        <begin position="42"/>
        <end position="162"/>
    </location>
</feature>
<dbReference type="KEGG" id="nev:NTE_01154"/>
<dbReference type="InterPro" id="IPR011576">
    <property type="entry name" value="Pyridox_Oxase_N"/>
</dbReference>
<accession>A0A075MQX4</accession>
<dbReference type="EMBL" id="CP007174">
    <property type="protein sequence ID" value="AIF83227.1"/>
    <property type="molecule type" value="Genomic_DNA"/>
</dbReference>
<evidence type="ECO:0000313" key="3">
    <source>
        <dbReference type="EMBL" id="AIF83227.1"/>
    </source>
</evidence>
<dbReference type="STRING" id="1459636.NTE_01154"/>
<dbReference type="Proteomes" id="UP000028194">
    <property type="component" value="Chromosome"/>
</dbReference>
<dbReference type="PANTHER" id="PTHR35176">
    <property type="entry name" value="HEME OXYGENASE HI_0854-RELATED"/>
    <property type="match status" value="1"/>
</dbReference>
<dbReference type="NCBIfam" id="TIGR03618">
    <property type="entry name" value="Rv1155_F420"/>
    <property type="match status" value="1"/>
</dbReference>